<evidence type="ECO:0000313" key="1">
    <source>
        <dbReference type="EMBL" id="KAK3066206.1"/>
    </source>
</evidence>
<reference evidence="1" key="1">
    <citation type="submission" date="2024-09" db="EMBL/GenBank/DDBJ databases">
        <title>Black Yeasts Isolated from many extreme environments.</title>
        <authorList>
            <person name="Coleine C."/>
            <person name="Stajich J.E."/>
            <person name="Selbmann L."/>
        </authorList>
    </citation>
    <scope>NUCLEOTIDE SEQUENCE</scope>
    <source>
        <strain evidence="1">CCFEE 5737</strain>
    </source>
</reference>
<gene>
    <name evidence="1" type="ORF">LTS18_001909</name>
</gene>
<keyword evidence="2" id="KW-1185">Reference proteome</keyword>
<proteinExistence type="predicted"/>
<feature type="non-terminal residue" evidence="1">
    <location>
        <position position="322"/>
    </location>
</feature>
<name>A0ACC3DEM6_9PEZI</name>
<protein>
    <submittedName>
        <fullName evidence="1">Uncharacterized protein</fullName>
    </submittedName>
</protein>
<sequence length="322" mass="34193">MSTISTEVHPLAFVASSRTTHDAERPIEPNGSDRSSSAAVEQELLPTTRNRQIIVLISAFMTVFQTIGMNQAYGVFQSYYTSNPADSVLPPSQASNKAVVAFVGMLGAGLTWAGSIYVNPLMARSKDLRHITLAGAVFMSLGYILAGFSTRIWHLLLTQGLLYGVGSSMLYFPILSVAPEYFDSRRGAAMGVILSGAGLGGLALAPIIRVLLDSVGVRWTLRALGLLNLVIGLPIAWSASPSRSSTRRPTLVNINIAKKPAFMLQVLAALLQASGNFVPLTFLPEFSVALGYTAAFGALLLSVNNGVNSASRILMGFIADVA</sequence>
<dbReference type="EMBL" id="JAWDJW010005954">
    <property type="protein sequence ID" value="KAK3066206.1"/>
    <property type="molecule type" value="Genomic_DNA"/>
</dbReference>
<dbReference type="Proteomes" id="UP001186974">
    <property type="component" value="Unassembled WGS sequence"/>
</dbReference>
<evidence type="ECO:0000313" key="2">
    <source>
        <dbReference type="Proteomes" id="UP001186974"/>
    </source>
</evidence>
<accession>A0ACC3DEM6</accession>
<organism evidence="1 2">
    <name type="scientific">Coniosporium uncinatum</name>
    <dbReference type="NCBI Taxonomy" id="93489"/>
    <lineage>
        <taxon>Eukaryota</taxon>
        <taxon>Fungi</taxon>
        <taxon>Dikarya</taxon>
        <taxon>Ascomycota</taxon>
        <taxon>Pezizomycotina</taxon>
        <taxon>Dothideomycetes</taxon>
        <taxon>Dothideomycetes incertae sedis</taxon>
        <taxon>Coniosporium</taxon>
    </lineage>
</organism>
<comment type="caution">
    <text evidence="1">The sequence shown here is derived from an EMBL/GenBank/DDBJ whole genome shotgun (WGS) entry which is preliminary data.</text>
</comment>